<dbReference type="Pfam" id="PF14833">
    <property type="entry name" value="NAD_binding_11"/>
    <property type="match status" value="1"/>
</dbReference>
<dbReference type="SUPFAM" id="SSF51735">
    <property type="entry name" value="NAD(P)-binding Rossmann-fold domains"/>
    <property type="match status" value="1"/>
</dbReference>
<keyword evidence="5" id="KW-0158">Chromosome</keyword>
<evidence type="ECO:0000256" key="9">
    <source>
        <dbReference type="ARBA" id="ARBA00023306"/>
    </source>
</evidence>
<evidence type="ECO:0000313" key="15">
    <source>
        <dbReference type="Proteomes" id="UP001445335"/>
    </source>
</evidence>
<keyword evidence="7" id="KW-0560">Oxidoreductase</keyword>
<feature type="domain" description="BRCT" evidence="13">
    <location>
        <begin position="374"/>
        <end position="453"/>
    </location>
</feature>
<dbReference type="PANTHER" id="PTHR22981">
    <property type="entry name" value="3-HYDROXYISOBUTYRATE DEHYDROGENASE-RELATED"/>
    <property type="match status" value="1"/>
</dbReference>
<dbReference type="GO" id="GO:0050661">
    <property type="term" value="F:NADP binding"/>
    <property type="evidence" value="ECO:0007669"/>
    <property type="project" value="InterPro"/>
</dbReference>
<dbReference type="InterPro" id="IPR029154">
    <property type="entry name" value="HIBADH-like_NADP-bd"/>
</dbReference>
<feature type="compositionally biased region" description="Low complexity" evidence="11">
    <location>
        <begin position="309"/>
        <end position="321"/>
    </location>
</feature>
<evidence type="ECO:0000256" key="4">
    <source>
        <dbReference type="ARBA" id="ARBA00012991"/>
    </source>
</evidence>
<name>A0AAW1SBP0_9CHLO</name>
<comment type="similarity">
    <text evidence="3">Belongs to the HIBADH-related family. 3-hydroxyisobutyrate dehydrogenase subfamily.</text>
</comment>
<dbReference type="GO" id="GO:0005694">
    <property type="term" value="C:chromosome"/>
    <property type="evidence" value="ECO:0007669"/>
    <property type="project" value="UniProtKB-SubCell"/>
</dbReference>
<evidence type="ECO:0000256" key="10">
    <source>
        <dbReference type="ARBA" id="ARBA00049197"/>
    </source>
</evidence>
<dbReference type="PROSITE" id="PS50006">
    <property type="entry name" value="FHA_DOMAIN"/>
    <property type="match status" value="1"/>
</dbReference>
<dbReference type="FunFam" id="1.10.1040.10:FF:000006">
    <property type="entry name" value="3-hydroxyisobutyrate dehydrogenase"/>
    <property type="match status" value="1"/>
</dbReference>
<dbReference type="InterPro" id="IPR036420">
    <property type="entry name" value="BRCT_dom_sf"/>
</dbReference>
<dbReference type="PANTHER" id="PTHR22981:SF7">
    <property type="entry name" value="3-HYDROXYISOBUTYRATE DEHYDROGENASE, MITOCHONDRIAL"/>
    <property type="match status" value="1"/>
</dbReference>
<dbReference type="PROSITE" id="PS50172">
    <property type="entry name" value="BRCT"/>
    <property type="match status" value="1"/>
</dbReference>
<dbReference type="SUPFAM" id="SSF49879">
    <property type="entry name" value="SMAD/FHA domain"/>
    <property type="match status" value="1"/>
</dbReference>
<keyword evidence="15" id="KW-1185">Reference proteome</keyword>
<dbReference type="Gene3D" id="2.60.200.20">
    <property type="match status" value="1"/>
</dbReference>
<dbReference type="Pfam" id="PF00498">
    <property type="entry name" value="FHA"/>
    <property type="match status" value="1"/>
</dbReference>
<proteinExistence type="inferred from homology"/>
<dbReference type="PROSITE" id="PS00895">
    <property type="entry name" value="3_HYDROXYISOBUT_DH"/>
    <property type="match status" value="1"/>
</dbReference>
<feature type="compositionally biased region" description="Low complexity" evidence="11">
    <location>
        <begin position="225"/>
        <end position="241"/>
    </location>
</feature>
<dbReference type="Gene3D" id="3.40.50.10190">
    <property type="entry name" value="BRCT domain"/>
    <property type="match status" value="1"/>
</dbReference>
<feature type="region of interest" description="Disordered" evidence="11">
    <location>
        <begin position="210"/>
        <end position="251"/>
    </location>
</feature>
<gene>
    <name evidence="14" type="ORF">WJX81_006816</name>
</gene>
<sequence length="822" mass="84021">MDVTLAIDFPEEEPEDRLDEEAVQAGELLTLEQPAERFPLVVGMNIIARRSGVPGKDAERLLAWQAEEAQAHVAGVFLSGNSVSAKHAAIYLERRGATCFVKDLGSRNKTILDRPGLAPSVLQPQDRYAVQSGDVVKFGTVAAHLKLSPAAEAGGAAVGVSGGEGVANKEAAAARAGLGTPGAPAQEVCTAELPQTLADPMAGTQELWHPESAQAPNQPPPPAAGPKGAGAAPHAEQAAHPAGGGGGGLTAERQPILGVHMLADVLGSCDDDSVWNPDVPGPPSQPDVTSPKDGWKKKKPHGGTSGGSPAPLAAEAPAAATGGRGKGRPGKAPPEAASKAVASVEGAPGKQRSLRKPQHKQVRVLFSTCIDAAQRKALARTVTRLGGAVAPDGDESFTHFVTLAPVAGDKGRGLVKSKSMLIALAEGRPVVTDAWLTASSLSGAFVEAAPDHLLVDHAAERREGFTLLGAHERAQSGRLLEGATVLISPGLRSAERDGGAGLEALAGTRRCFACAATADAPKKVGFIGLGQMGSRMAKSLLHCGHDLLVFDTSTTKLRAFCMETGVNSAASPSAMAAEASIIFTMLPGPEHVREVYRGSSGVLAAEHGLRAALLVDCSTVGPLAARQVAAEVAKARLHRGAAPVPGCSVAAPTIVDAPVSGGTTGAAAATLSFMCGGERAAVTAAEPYLRLMGKRIHFCGGPGNGQAAKVCNNLALAGQMAATAEGLALGARLGLDPALLSGVFNASSARCWSSDSYNPAPGVMEGVPSARGYAGAFVAELMVKDLGLALAAARECGGWWHWRAFSTKLCKSVSWHAQALWF</sequence>
<keyword evidence="6" id="KW-0101">Branched-chain amino acid catabolism</keyword>
<organism evidence="14 15">
    <name type="scientific">Elliptochloris bilobata</name>
    <dbReference type="NCBI Taxonomy" id="381761"/>
    <lineage>
        <taxon>Eukaryota</taxon>
        <taxon>Viridiplantae</taxon>
        <taxon>Chlorophyta</taxon>
        <taxon>core chlorophytes</taxon>
        <taxon>Trebouxiophyceae</taxon>
        <taxon>Trebouxiophyceae incertae sedis</taxon>
        <taxon>Elliptochloris clade</taxon>
        <taxon>Elliptochloris</taxon>
    </lineage>
</organism>
<keyword evidence="8" id="KW-0520">NAD</keyword>
<dbReference type="SUPFAM" id="SSF52113">
    <property type="entry name" value="BRCT domain"/>
    <property type="match status" value="1"/>
</dbReference>
<evidence type="ECO:0000259" key="12">
    <source>
        <dbReference type="PROSITE" id="PS50006"/>
    </source>
</evidence>
<dbReference type="InterPro" id="IPR002204">
    <property type="entry name" value="3-OH-isobutyrate_DH-rel_CS"/>
</dbReference>
<dbReference type="EMBL" id="JALJOU010000006">
    <property type="protein sequence ID" value="KAK9843511.1"/>
    <property type="molecule type" value="Genomic_DNA"/>
</dbReference>
<dbReference type="EC" id="1.1.1.31" evidence="4"/>
<dbReference type="AlphaFoldDB" id="A0AAW1SBP0"/>
<dbReference type="SUPFAM" id="SSF48179">
    <property type="entry name" value="6-phosphogluconate dehydrogenase C-terminal domain-like"/>
    <property type="match status" value="1"/>
</dbReference>
<evidence type="ECO:0000256" key="6">
    <source>
        <dbReference type="ARBA" id="ARBA00022456"/>
    </source>
</evidence>
<evidence type="ECO:0000256" key="3">
    <source>
        <dbReference type="ARBA" id="ARBA00006013"/>
    </source>
</evidence>
<dbReference type="InterPro" id="IPR000253">
    <property type="entry name" value="FHA_dom"/>
</dbReference>
<dbReference type="InterPro" id="IPR006115">
    <property type="entry name" value="6PGDH_NADP-bd"/>
</dbReference>
<evidence type="ECO:0000256" key="5">
    <source>
        <dbReference type="ARBA" id="ARBA00022454"/>
    </source>
</evidence>
<dbReference type="Gene3D" id="1.10.1040.10">
    <property type="entry name" value="N-(1-d-carboxylethyl)-l-norvaline Dehydrogenase, domain 2"/>
    <property type="match status" value="1"/>
</dbReference>
<dbReference type="GO" id="GO:0051287">
    <property type="term" value="F:NAD binding"/>
    <property type="evidence" value="ECO:0007669"/>
    <property type="project" value="InterPro"/>
</dbReference>
<dbReference type="InterPro" id="IPR008984">
    <property type="entry name" value="SMAD_FHA_dom_sf"/>
</dbReference>
<comment type="caution">
    <text evidence="14">The sequence shown here is derived from an EMBL/GenBank/DDBJ whole genome shotgun (WGS) entry which is preliminary data.</text>
</comment>
<dbReference type="InterPro" id="IPR001357">
    <property type="entry name" value="BRCT_dom"/>
</dbReference>
<evidence type="ECO:0000259" key="13">
    <source>
        <dbReference type="PROSITE" id="PS50172"/>
    </source>
</evidence>
<accession>A0AAW1SBP0</accession>
<feature type="domain" description="FHA" evidence="12">
    <location>
        <begin position="55"/>
        <end position="117"/>
    </location>
</feature>
<dbReference type="Proteomes" id="UP001445335">
    <property type="component" value="Unassembled WGS sequence"/>
</dbReference>
<dbReference type="Gene3D" id="3.40.50.720">
    <property type="entry name" value="NAD(P)-binding Rossmann-like Domain"/>
    <property type="match status" value="1"/>
</dbReference>
<dbReference type="CDD" id="cd17744">
    <property type="entry name" value="BRCT_MDC1_rpt1"/>
    <property type="match status" value="1"/>
</dbReference>
<comment type="pathway">
    <text evidence="2">Amino-acid degradation; L-valine degradation.</text>
</comment>
<keyword evidence="9" id="KW-0131">Cell cycle</keyword>
<evidence type="ECO:0000256" key="1">
    <source>
        <dbReference type="ARBA" id="ARBA00004286"/>
    </source>
</evidence>
<dbReference type="InterPro" id="IPR008927">
    <property type="entry name" value="6-PGluconate_DH-like_C_sf"/>
</dbReference>
<evidence type="ECO:0000256" key="8">
    <source>
        <dbReference type="ARBA" id="ARBA00023027"/>
    </source>
</evidence>
<feature type="region of interest" description="Disordered" evidence="11">
    <location>
        <begin position="272"/>
        <end position="359"/>
    </location>
</feature>
<dbReference type="GO" id="GO:0008442">
    <property type="term" value="F:3-hydroxyisobutyrate dehydrogenase activity"/>
    <property type="evidence" value="ECO:0007669"/>
    <property type="project" value="UniProtKB-EC"/>
</dbReference>
<evidence type="ECO:0000256" key="2">
    <source>
        <dbReference type="ARBA" id="ARBA00005109"/>
    </source>
</evidence>
<evidence type="ECO:0000313" key="14">
    <source>
        <dbReference type="EMBL" id="KAK9843511.1"/>
    </source>
</evidence>
<evidence type="ECO:0000256" key="7">
    <source>
        <dbReference type="ARBA" id="ARBA00023002"/>
    </source>
</evidence>
<dbReference type="GO" id="GO:0006574">
    <property type="term" value="P:L-valine catabolic process"/>
    <property type="evidence" value="ECO:0007669"/>
    <property type="project" value="TreeGrafter"/>
</dbReference>
<comment type="catalytic activity">
    <reaction evidence="10">
        <text>3-hydroxy-2-methylpropanoate + NAD(+) = 2-methyl-3-oxopropanoate + NADH + H(+)</text>
        <dbReference type="Rhea" id="RHEA:17681"/>
        <dbReference type="ChEBI" id="CHEBI:11805"/>
        <dbReference type="ChEBI" id="CHEBI:15378"/>
        <dbReference type="ChEBI" id="CHEBI:57540"/>
        <dbReference type="ChEBI" id="CHEBI:57700"/>
        <dbReference type="ChEBI" id="CHEBI:57945"/>
        <dbReference type="EC" id="1.1.1.31"/>
    </reaction>
</comment>
<comment type="subcellular location">
    <subcellularLocation>
        <location evidence="1">Chromosome</location>
    </subcellularLocation>
</comment>
<dbReference type="InterPro" id="IPR036291">
    <property type="entry name" value="NAD(P)-bd_dom_sf"/>
</dbReference>
<protein>
    <recommendedName>
        <fullName evidence="4">3-hydroxyisobutyrate dehydrogenase</fullName>
        <ecNumber evidence="4">1.1.1.31</ecNumber>
    </recommendedName>
</protein>
<dbReference type="Pfam" id="PF03446">
    <property type="entry name" value="NAD_binding_2"/>
    <property type="match status" value="2"/>
</dbReference>
<dbReference type="InterPro" id="IPR013328">
    <property type="entry name" value="6PGD_dom2"/>
</dbReference>
<evidence type="ECO:0000256" key="11">
    <source>
        <dbReference type="SAM" id="MobiDB-lite"/>
    </source>
</evidence>
<reference evidence="14 15" key="1">
    <citation type="journal article" date="2024" name="Nat. Commun.">
        <title>Phylogenomics reveals the evolutionary origins of lichenization in chlorophyte algae.</title>
        <authorList>
            <person name="Puginier C."/>
            <person name="Libourel C."/>
            <person name="Otte J."/>
            <person name="Skaloud P."/>
            <person name="Haon M."/>
            <person name="Grisel S."/>
            <person name="Petersen M."/>
            <person name="Berrin J.G."/>
            <person name="Delaux P.M."/>
            <person name="Dal Grande F."/>
            <person name="Keller J."/>
        </authorList>
    </citation>
    <scope>NUCLEOTIDE SEQUENCE [LARGE SCALE GENOMIC DNA]</scope>
    <source>
        <strain evidence="14 15">SAG 245.80</strain>
    </source>
</reference>